<feature type="region of interest" description="Disordered" evidence="1">
    <location>
        <begin position="371"/>
        <end position="396"/>
    </location>
</feature>
<evidence type="ECO:0000313" key="4">
    <source>
        <dbReference type="Proteomes" id="UP000006502"/>
    </source>
</evidence>
<evidence type="ECO:0000256" key="2">
    <source>
        <dbReference type="SAM" id="Phobius"/>
    </source>
</evidence>
<keyword evidence="2" id="KW-0472">Membrane</keyword>
<gene>
    <name evidence="3" type="ordered locus">MHLP_03175</name>
</gene>
<proteinExistence type="predicted"/>
<accession>I7BA95</accession>
<reference evidence="4" key="2">
    <citation type="submission" date="2012-07" db="EMBL/GenBank/DDBJ databases">
        <title>Complete genome sequence of 'Candidatus Mycoplasma haemolamae'.</title>
        <authorList>
            <person name="Guimaraes A.M.S."/>
            <person name="Toth B."/>
            <person name="Santos A.P."/>
            <person name="Nascimento N.C."/>
            <person name="Sojka J.E."/>
            <person name="Messick J.B."/>
        </authorList>
    </citation>
    <scope>NUCLEOTIDE SEQUENCE [LARGE SCALE GENOMIC DNA]</scope>
    <source>
        <strain evidence="4">Purdue</strain>
    </source>
</reference>
<protein>
    <submittedName>
        <fullName evidence="3">Uncharacterized protein</fullName>
    </submittedName>
</protein>
<feature type="compositionally biased region" description="Low complexity" evidence="1">
    <location>
        <begin position="378"/>
        <end position="392"/>
    </location>
</feature>
<dbReference type="EMBL" id="CP003731">
    <property type="protein sequence ID" value="AFO52215.1"/>
    <property type="molecule type" value="Genomic_DNA"/>
</dbReference>
<keyword evidence="2" id="KW-1133">Transmembrane helix</keyword>
<dbReference type="Proteomes" id="UP000006502">
    <property type="component" value="Chromosome"/>
</dbReference>
<name>I7BA95_MYCHA</name>
<dbReference type="HOGENOM" id="CLU_061550_0_0_14"/>
<evidence type="ECO:0000256" key="1">
    <source>
        <dbReference type="SAM" id="MobiDB-lite"/>
    </source>
</evidence>
<dbReference type="KEGG" id="mhl:MHLP_03175"/>
<evidence type="ECO:0000313" key="3">
    <source>
        <dbReference type="EMBL" id="AFO52215.1"/>
    </source>
</evidence>
<dbReference type="AlphaFoldDB" id="I7BA95"/>
<dbReference type="PATRIC" id="fig|1212765.3.peg.720"/>
<feature type="transmembrane region" description="Helical" evidence="2">
    <location>
        <begin position="12"/>
        <end position="30"/>
    </location>
</feature>
<feature type="region of interest" description="Disordered" evidence="1">
    <location>
        <begin position="82"/>
        <end position="101"/>
    </location>
</feature>
<reference evidence="3 4" key="1">
    <citation type="journal article" date="2012" name="J. Bacteriol.">
        <title>Genome Sequence of "Candidatus Mycoplasma haemolamae" Strain Purdue, a Red Blood Cell Pathogen of Alpacas (Vicugna pacos) and Llamas (Lama glama).</title>
        <authorList>
            <person name="Guimaraes A.M."/>
            <person name="Toth B."/>
            <person name="Santos A.P."/>
            <person name="do Nascimento N.C."/>
            <person name="Kritchevsky J.E."/>
            <person name="Messick J.B."/>
        </authorList>
    </citation>
    <scope>NUCLEOTIDE SEQUENCE [LARGE SCALE GENOMIC DNA]</scope>
    <source>
        <strain evidence="3 4">Purdue</strain>
    </source>
</reference>
<keyword evidence="2" id="KW-0812">Transmembrane</keyword>
<dbReference type="OrthoDB" id="397740at2"/>
<organism evidence="3 4">
    <name type="scientific">Mycoplasma haematolamae (strain Purdue)</name>
    <dbReference type="NCBI Taxonomy" id="1212765"/>
    <lineage>
        <taxon>Bacteria</taxon>
        <taxon>Bacillati</taxon>
        <taxon>Mycoplasmatota</taxon>
        <taxon>Mollicutes</taxon>
        <taxon>Mycoplasmataceae</taxon>
        <taxon>Mycoplasma</taxon>
    </lineage>
</organism>
<keyword evidence="4" id="KW-1185">Reference proteome</keyword>
<sequence length="421" mass="46444">MNFLDWISQFRELTFLGIAAAPIAGLFFLSKEQFHWSTPKGFFIQLKLFMKGGQGASAGQASSSVSHLGSDVSYKIVKVSDESSSSPGATVESASSQPSSSQDKTLSLVLELPLKNLWNWSYYRYCLPEKSLLKRKQKEAQVQSSTVAATESSNSDSCELKWYEGYRANEEAKENVISLLFNLFTKWLYLQHAVNMKYLSELDAPQSPGTQASGGSISTSSEATFTLTSEASSTQASSGNGQVDKSQLKKACDLAQAPQSSETDSKLFKTLLLSSDTYRKCYLPPHTIELTLETGEASKPEAIKSAASSPAVTENDVNVERIKKGTLNGQIYYALFDYWGKTKPLENETSSEPKNTFIYLKRPNPITYTLEDLDKNTQGPGSPQSQPESSPPKVSLAQMYEKLQSQEIDLEKFGHKRQAPK</sequence>